<dbReference type="Gene3D" id="3.30.70.100">
    <property type="match status" value="2"/>
</dbReference>
<dbReference type="AlphaFoldDB" id="A0A074W2L8"/>
<reference evidence="1 2" key="1">
    <citation type="journal article" date="2014" name="BMC Genomics">
        <title>Genome sequencing of four Aureobasidium pullulans varieties: biotechnological potential, stress tolerance, and description of new species.</title>
        <authorList>
            <person name="Gostin Ar C."/>
            <person name="Ohm R.A."/>
            <person name="Kogej T."/>
            <person name="Sonjak S."/>
            <person name="Turk M."/>
            <person name="Zajc J."/>
            <person name="Zalar P."/>
            <person name="Grube M."/>
            <person name="Sun H."/>
            <person name="Han J."/>
            <person name="Sharma A."/>
            <person name="Chiniquy J."/>
            <person name="Ngan C.Y."/>
            <person name="Lipzen A."/>
            <person name="Barry K."/>
            <person name="Grigoriev I.V."/>
            <person name="Gunde-Cimerman N."/>
        </authorList>
    </citation>
    <scope>NUCLEOTIDE SEQUENCE [LARGE SCALE GENOMIC DNA]</scope>
    <source>
        <strain evidence="1 2">CBS 110374</strain>
    </source>
</reference>
<dbReference type="EMBL" id="KL584829">
    <property type="protein sequence ID" value="KEQ64142.1"/>
    <property type="molecule type" value="Genomic_DNA"/>
</dbReference>
<dbReference type="STRING" id="1043003.A0A074W2L8"/>
<proteinExistence type="predicted"/>
<accession>A0A074W2L8</accession>
<evidence type="ECO:0000313" key="2">
    <source>
        <dbReference type="Proteomes" id="UP000030672"/>
    </source>
</evidence>
<sequence>MPVTEIATIPLSAGSNVRKRGSEANRIWQHMLAIISGQDGCQNIYSGLQYESPNMAQLFIVWDTIEHHQRFQKLPVYGQMLQSLESILDGSPQLFHFELENLSDLTAAISASVTELATLFLPEMMPSFDDNLGSFAKILKEHAEGFLGCTYAWIMEDVEHESFGPGIKGRACILSIGWSSISAHTTFKETSAFKKGLELFKDATGSEIHHTTFWTAA</sequence>
<evidence type="ECO:0008006" key="3">
    <source>
        <dbReference type="Google" id="ProtNLM"/>
    </source>
</evidence>
<gene>
    <name evidence="1" type="ORF">M437DRAFT_73986</name>
</gene>
<keyword evidence="2" id="KW-1185">Reference proteome</keyword>
<name>A0A074W2L8_AURM1</name>
<dbReference type="GeneID" id="63919525"/>
<dbReference type="SUPFAM" id="SSF54909">
    <property type="entry name" value="Dimeric alpha+beta barrel"/>
    <property type="match status" value="1"/>
</dbReference>
<organism evidence="1 2">
    <name type="scientific">Aureobasidium melanogenum (strain CBS 110374)</name>
    <name type="common">Aureobasidium pullulans var. melanogenum</name>
    <dbReference type="NCBI Taxonomy" id="1043003"/>
    <lineage>
        <taxon>Eukaryota</taxon>
        <taxon>Fungi</taxon>
        <taxon>Dikarya</taxon>
        <taxon>Ascomycota</taxon>
        <taxon>Pezizomycotina</taxon>
        <taxon>Dothideomycetes</taxon>
        <taxon>Dothideomycetidae</taxon>
        <taxon>Dothideales</taxon>
        <taxon>Saccotheciaceae</taxon>
        <taxon>Aureobasidium</taxon>
    </lineage>
</organism>
<dbReference type="HOGENOM" id="CLU_081631_2_2_1"/>
<dbReference type="RefSeq" id="XP_040881165.1">
    <property type="nucleotide sequence ID" value="XM_041026152.1"/>
</dbReference>
<evidence type="ECO:0000313" key="1">
    <source>
        <dbReference type="EMBL" id="KEQ64142.1"/>
    </source>
</evidence>
<protein>
    <recommendedName>
        <fullName evidence="3">ABM domain-containing protein</fullName>
    </recommendedName>
</protein>
<dbReference type="Proteomes" id="UP000030672">
    <property type="component" value="Unassembled WGS sequence"/>
</dbReference>
<dbReference type="InterPro" id="IPR011008">
    <property type="entry name" value="Dimeric_a/b-barrel"/>
</dbReference>